<gene>
    <name evidence="2" type="ORF">N7330_16580</name>
</gene>
<evidence type="ECO:0000313" key="2">
    <source>
        <dbReference type="EMBL" id="MDH0364657.1"/>
    </source>
</evidence>
<feature type="coiled-coil region" evidence="1">
    <location>
        <begin position="26"/>
        <end position="53"/>
    </location>
</feature>
<accession>A0AA42HZT2</accession>
<comment type="caution">
    <text evidence="2">The sequence shown here is derived from an EMBL/GenBank/DDBJ whole genome shotgun (WGS) entry which is preliminary data.</text>
</comment>
<dbReference type="AlphaFoldDB" id="A0AA42HZT2"/>
<keyword evidence="1" id="KW-0175">Coiled coil</keyword>
<name>A0AA42HZT2_9BURK</name>
<dbReference type="RefSeq" id="WP_274755374.1">
    <property type="nucleotide sequence ID" value="NZ_JAOCAZ010000040.1"/>
</dbReference>
<evidence type="ECO:0000313" key="3">
    <source>
        <dbReference type="Proteomes" id="UP001158297"/>
    </source>
</evidence>
<dbReference type="Proteomes" id="UP001158297">
    <property type="component" value="Unassembled WGS sequence"/>
</dbReference>
<protein>
    <submittedName>
        <fullName evidence="2">Uncharacterized protein</fullName>
    </submittedName>
</protein>
<evidence type="ECO:0000256" key="1">
    <source>
        <dbReference type="SAM" id="Coils"/>
    </source>
</evidence>
<reference evidence="2" key="1">
    <citation type="submission" date="2022-09" db="EMBL/GenBank/DDBJ databases">
        <title>Intensive care unit water sources are persistently colonized with multi-drug resistant bacteria and are the site of extensive horizontal gene transfer of antibiotic resistance genes.</title>
        <authorList>
            <person name="Diorio-Toth L."/>
        </authorList>
    </citation>
    <scope>NUCLEOTIDE SEQUENCE</scope>
    <source>
        <strain evidence="2">GD04130</strain>
    </source>
</reference>
<organism evidence="2 3">
    <name type="scientific">Comamonas aquatica</name>
    <dbReference type="NCBI Taxonomy" id="225991"/>
    <lineage>
        <taxon>Bacteria</taxon>
        <taxon>Pseudomonadati</taxon>
        <taxon>Pseudomonadota</taxon>
        <taxon>Betaproteobacteria</taxon>
        <taxon>Burkholderiales</taxon>
        <taxon>Comamonadaceae</taxon>
        <taxon>Comamonas</taxon>
    </lineage>
</organism>
<dbReference type="EMBL" id="JAODZU010000024">
    <property type="protein sequence ID" value="MDH0364657.1"/>
    <property type="molecule type" value="Genomic_DNA"/>
</dbReference>
<proteinExistence type="predicted"/>
<sequence length="229" mass="25034">MNQCATQEGAADTTDVADGLRISSIMETARRQLKREENKAATAKKKLDGAIASKSSRTQILEAIASLHESDVVISRQRLQTITGLKQYVVDDNLNTLVNEGVLRRLVAGVFAPVVTYRESRSISHTLLPDGTSKLELGELCIDLTPKERRMLGSMLMGDAAFLSNLQTTHDFNVLASELTTCMLLLRRTTAFQEQIGEQLGVTVDPATKGLGDRLAVLADRLIEGSYRS</sequence>